<reference evidence="1 2" key="1">
    <citation type="submission" date="2021-06" db="EMBL/GenBank/DDBJ databases">
        <title>A haploid diamondback moth (Plutella xylostella L.) genome assembly resolves 31 chromosomes and identifies a diamide resistance mutation.</title>
        <authorList>
            <person name="Ward C.M."/>
            <person name="Perry K.D."/>
            <person name="Baker G."/>
            <person name="Powis K."/>
            <person name="Heckel D.G."/>
            <person name="Baxter S.W."/>
        </authorList>
    </citation>
    <scope>NUCLEOTIDE SEQUENCE [LARGE SCALE GENOMIC DNA]</scope>
    <source>
        <strain evidence="1 2">LV</strain>
        <tissue evidence="1">Single pupa</tissue>
    </source>
</reference>
<accession>A0ABQ7QXY8</accession>
<protein>
    <submittedName>
        <fullName evidence="1">Uncharacterized protein</fullName>
    </submittedName>
</protein>
<evidence type="ECO:0000313" key="1">
    <source>
        <dbReference type="EMBL" id="KAG7309869.1"/>
    </source>
</evidence>
<dbReference type="EMBL" id="JAHIBW010000006">
    <property type="protein sequence ID" value="KAG7309869.1"/>
    <property type="molecule type" value="Genomic_DNA"/>
</dbReference>
<proteinExistence type="predicted"/>
<gene>
    <name evidence="1" type="ORF">JYU34_004382</name>
</gene>
<name>A0ABQ7QXY8_PLUXY</name>
<evidence type="ECO:0000313" key="2">
    <source>
        <dbReference type="Proteomes" id="UP000823941"/>
    </source>
</evidence>
<comment type="caution">
    <text evidence="1">The sequence shown here is derived from an EMBL/GenBank/DDBJ whole genome shotgun (WGS) entry which is preliminary data.</text>
</comment>
<keyword evidence="2" id="KW-1185">Reference proteome</keyword>
<organism evidence="1 2">
    <name type="scientific">Plutella xylostella</name>
    <name type="common">Diamondback moth</name>
    <name type="synonym">Plutella maculipennis</name>
    <dbReference type="NCBI Taxonomy" id="51655"/>
    <lineage>
        <taxon>Eukaryota</taxon>
        <taxon>Metazoa</taxon>
        <taxon>Ecdysozoa</taxon>
        <taxon>Arthropoda</taxon>
        <taxon>Hexapoda</taxon>
        <taxon>Insecta</taxon>
        <taxon>Pterygota</taxon>
        <taxon>Neoptera</taxon>
        <taxon>Endopterygota</taxon>
        <taxon>Lepidoptera</taxon>
        <taxon>Glossata</taxon>
        <taxon>Ditrysia</taxon>
        <taxon>Yponomeutoidea</taxon>
        <taxon>Plutellidae</taxon>
        <taxon>Plutella</taxon>
    </lineage>
</organism>
<sequence length="36" mass="4172">MISLLYVCSAARHLLPLWVEQNHRVFAPDVFCTQNV</sequence>
<dbReference type="Proteomes" id="UP000823941">
    <property type="component" value="Chromosome 6"/>
</dbReference>